<dbReference type="Proteomes" id="UP001165190">
    <property type="component" value="Unassembled WGS sequence"/>
</dbReference>
<dbReference type="AlphaFoldDB" id="A0A9W7HLD7"/>
<evidence type="ECO:0000313" key="1">
    <source>
        <dbReference type="EMBL" id="GMI79456.1"/>
    </source>
</evidence>
<name>A0A9W7HLD7_HIBTR</name>
<reference evidence="1" key="1">
    <citation type="submission" date="2023-05" db="EMBL/GenBank/DDBJ databases">
        <title>Genome and transcriptome analyses reveal genes involved in the formation of fine ridges on petal epidermal cells in Hibiscus trionum.</title>
        <authorList>
            <person name="Koshimizu S."/>
            <person name="Masuda S."/>
            <person name="Ishii T."/>
            <person name="Shirasu K."/>
            <person name="Hoshino A."/>
            <person name="Arita M."/>
        </authorList>
    </citation>
    <scope>NUCLEOTIDE SEQUENCE</scope>
    <source>
        <strain evidence="1">Hamamatsu line</strain>
    </source>
</reference>
<protein>
    <submittedName>
        <fullName evidence="1">Uncharacterized protein</fullName>
    </submittedName>
</protein>
<accession>A0A9W7HLD7</accession>
<evidence type="ECO:0000313" key="2">
    <source>
        <dbReference type="Proteomes" id="UP001165190"/>
    </source>
</evidence>
<keyword evidence="2" id="KW-1185">Reference proteome</keyword>
<organism evidence="1 2">
    <name type="scientific">Hibiscus trionum</name>
    <name type="common">Flower of an hour</name>
    <dbReference type="NCBI Taxonomy" id="183268"/>
    <lineage>
        <taxon>Eukaryota</taxon>
        <taxon>Viridiplantae</taxon>
        <taxon>Streptophyta</taxon>
        <taxon>Embryophyta</taxon>
        <taxon>Tracheophyta</taxon>
        <taxon>Spermatophyta</taxon>
        <taxon>Magnoliopsida</taxon>
        <taxon>eudicotyledons</taxon>
        <taxon>Gunneridae</taxon>
        <taxon>Pentapetalae</taxon>
        <taxon>rosids</taxon>
        <taxon>malvids</taxon>
        <taxon>Malvales</taxon>
        <taxon>Malvaceae</taxon>
        <taxon>Malvoideae</taxon>
        <taxon>Hibiscus</taxon>
    </lineage>
</organism>
<dbReference type="EMBL" id="BSYR01000016">
    <property type="protein sequence ID" value="GMI79456.1"/>
    <property type="molecule type" value="Genomic_DNA"/>
</dbReference>
<sequence>MPTKLDFSSHFQQLHTAGHYQCFPIVLGFRKNGEVLLQVHDGEMASLDLNSQQMEPQGVLIGGGGLTAVDFSYVESLVLLDKGIDVPAIDSSDSAEWSGEESDMA</sequence>
<gene>
    <name evidence="1" type="ORF">HRI_001614900</name>
</gene>
<comment type="caution">
    <text evidence="1">The sequence shown here is derived from an EMBL/GenBank/DDBJ whole genome shotgun (WGS) entry which is preliminary data.</text>
</comment>
<proteinExistence type="predicted"/>